<evidence type="ECO:0000313" key="2">
    <source>
        <dbReference type="EMBL" id="GBC99452.1"/>
    </source>
</evidence>
<dbReference type="InterPro" id="IPR013783">
    <property type="entry name" value="Ig-like_fold"/>
</dbReference>
<dbReference type="SMART" id="SM00060">
    <property type="entry name" value="FN3"/>
    <property type="match status" value="2"/>
</dbReference>
<dbReference type="PROSITE" id="PS50853">
    <property type="entry name" value="FN3"/>
    <property type="match status" value="2"/>
</dbReference>
<dbReference type="Gene3D" id="2.60.40.10">
    <property type="entry name" value="Immunoglobulins"/>
    <property type="match status" value="2"/>
</dbReference>
<dbReference type="Pfam" id="PF00041">
    <property type="entry name" value="fn3"/>
    <property type="match status" value="1"/>
</dbReference>
<comment type="caution">
    <text evidence="2">The sequence shown here is derived from an EMBL/GenBank/DDBJ whole genome shotgun (WGS) entry which is preliminary data.</text>
</comment>
<feature type="domain" description="Fibronectin type-III" evidence="1">
    <location>
        <begin position="370"/>
        <end position="461"/>
    </location>
</feature>
<organism evidence="2 3">
    <name type="scientific">Candidatus Fervidibacter japonicus</name>
    <dbReference type="NCBI Taxonomy" id="2035412"/>
    <lineage>
        <taxon>Bacteria</taxon>
        <taxon>Candidatus Fervidibacterota</taxon>
        <taxon>Candidatus Fervidibacter</taxon>
    </lineage>
</organism>
<reference evidence="3" key="1">
    <citation type="submission" date="2017-09" db="EMBL/GenBank/DDBJ databases">
        <title>Metaegenomics of thermophilic ammonia-oxidizing enrichment culture.</title>
        <authorList>
            <person name="Kato S."/>
            <person name="Suzuki K."/>
        </authorList>
    </citation>
    <scope>NUCLEOTIDE SEQUENCE [LARGE SCALE GENOMIC DNA]</scope>
</reference>
<proteinExistence type="predicted"/>
<dbReference type="Proteomes" id="UP000236173">
    <property type="component" value="Unassembled WGS sequence"/>
</dbReference>
<dbReference type="SUPFAM" id="SSF49265">
    <property type="entry name" value="Fibronectin type III"/>
    <property type="match status" value="1"/>
</dbReference>
<dbReference type="EMBL" id="BEHT01000028">
    <property type="protein sequence ID" value="GBC99452.1"/>
    <property type="molecule type" value="Genomic_DNA"/>
</dbReference>
<dbReference type="InterPro" id="IPR003961">
    <property type="entry name" value="FN3_dom"/>
</dbReference>
<gene>
    <name evidence="2" type="ORF">HRbin17_01976</name>
</gene>
<dbReference type="AlphaFoldDB" id="A0A2H5XE46"/>
<protein>
    <recommendedName>
        <fullName evidence="1">Fibronectin type-III domain-containing protein</fullName>
    </recommendedName>
</protein>
<dbReference type="CDD" id="cd00063">
    <property type="entry name" value="FN3"/>
    <property type="match status" value="1"/>
</dbReference>
<sequence length="461" mass="49610">MRLMAWCRRPCRADVALLLTLSLLFLPALVGRQASGFNATGQVSAQTVTRPILVVPFQTVEGVPSSAAAHVTYALVEELENSRQFSPTRLSLEEPTVRRLIGEGRLTEDAVAQVLQQPTPEGIAEIAGAMQIADAVFGTVESYAYDKADGGVVKIKVTARFLNIDPTTGAVTATKEITKEGSSTPKLQATPEEVLATEAFRNAVRQVVDEFLGRPPTVKPVERPKQRLRNALPIFIGLFLLGAMIAASRSGRAAQPPSPADAPSRVTTFQQWSTIAVTWQPPQQGTPIGYNVYRADVGPALSARQNISFQRLNIAPVPNTQYLDNQVVAGRLYLYAVTAVYANNVESGKVFANTDITGEPVPIGLGVPLPPRNLRVQSMGGSSVRLTWDDSNPSGFVTKFRIYRRVGAPPSEADLLSEVPGSTTSFVDSGLQSGTYFYVVRAVSVQNYISAPSVVVTVTIN</sequence>
<accession>A0A2H5XE46</accession>
<evidence type="ECO:0000313" key="3">
    <source>
        <dbReference type="Proteomes" id="UP000236173"/>
    </source>
</evidence>
<name>A0A2H5XE46_9BACT</name>
<dbReference type="InterPro" id="IPR036116">
    <property type="entry name" value="FN3_sf"/>
</dbReference>
<feature type="domain" description="Fibronectin type-III" evidence="1">
    <location>
        <begin position="256"/>
        <end position="360"/>
    </location>
</feature>
<evidence type="ECO:0000259" key="1">
    <source>
        <dbReference type="PROSITE" id="PS50853"/>
    </source>
</evidence>